<protein>
    <submittedName>
        <fullName evidence="3">Uncharacterized protein</fullName>
    </submittedName>
</protein>
<organism evidence="3 4">
    <name type="scientific">Scheffersomyces spartinae</name>
    <dbReference type="NCBI Taxonomy" id="45513"/>
    <lineage>
        <taxon>Eukaryota</taxon>
        <taxon>Fungi</taxon>
        <taxon>Dikarya</taxon>
        <taxon>Ascomycota</taxon>
        <taxon>Saccharomycotina</taxon>
        <taxon>Pichiomycetes</taxon>
        <taxon>Debaryomycetaceae</taxon>
        <taxon>Scheffersomyces</taxon>
    </lineage>
</organism>
<keyword evidence="4" id="KW-1185">Reference proteome</keyword>
<reference evidence="3" key="1">
    <citation type="submission" date="2021-03" db="EMBL/GenBank/DDBJ databases">
        <authorList>
            <person name="Palmer J.M."/>
        </authorList>
    </citation>
    <scope>NUCLEOTIDE SEQUENCE</scope>
    <source>
        <strain evidence="3">ARV_011</strain>
    </source>
</reference>
<gene>
    <name evidence="3" type="ORF">KQ657_001641</name>
</gene>
<dbReference type="RefSeq" id="XP_043048094.1">
    <property type="nucleotide sequence ID" value="XM_043192430.1"/>
</dbReference>
<keyword evidence="2" id="KW-1133">Transmembrane helix</keyword>
<feature type="region of interest" description="Disordered" evidence="1">
    <location>
        <begin position="1"/>
        <end position="26"/>
    </location>
</feature>
<evidence type="ECO:0000313" key="3">
    <source>
        <dbReference type="EMBL" id="KAG7192544.1"/>
    </source>
</evidence>
<dbReference type="OrthoDB" id="3997851at2759"/>
<feature type="transmembrane region" description="Helical" evidence="2">
    <location>
        <begin position="43"/>
        <end position="61"/>
    </location>
</feature>
<feature type="compositionally biased region" description="Basic and acidic residues" evidence="1">
    <location>
        <begin position="290"/>
        <end position="305"/>
    </location>
</feature>
<dbReference type="EMBL" id="JAHMUF010000017">
    <property type="protein sequence ID" value="KAG7192544.1"/>
    <property type="molecule type" value="Genomic_DNA"/>
</dbReference>
<evidence type="ECO:0000256" key="1">
    <source>
        <dbReference type="SAM" id="MobiDB-lite"/>
    </source>
</evidence>
<feature type="region of interest" description="Disordered" evidence="1">
    <location>
        <begin position="171"/>
        <end position="320"/>
    </location>
</feature>
<dbReference type="AlphaFoldDB" id="A0A9P7V773"/>
<feature type="compositionally biased region" description="Basic and acidic residues" evidence="1">
    <location>
        <begin position="186"/>
        <end position="200"/>
    </location>
</feature>
<sequence length="320" mass="34525">MQGSYKGNGLPRPYYMSPSGSKKKLSPYDQLPRQFFTSPRRRLSGYLILLAVISLLMYYISMDVRSSAVDNTYEIVSHDELEYDDSSDPAILNSGAGNNAAGSIAKAKPGLSAPKKGSTGENLNLVADKELDNPDLASNLASNSKGELGLGVNQAPKGGIANEAPIVGSDEDQIIGTGKGSKFKKKIDVDPTGKKSKEDGTVGDADIENSIPNKNSGKKDISADINGKVQVDVDPSLLQRTKKKTGYKASKNGENPEEDDTPKNSFQAQKKQQMEELKQKQELENPEEEVNIKEDKVAEQEESKPGHKAVSNEPPSIDNA</sequence>
<feature type="compositionally biased region" description="Basic and acidic residues" evidence="1">
    <location>
        <begin position="272"/>
        <end position="283"/>
    </location>
</feature>
<proteinExistence type="predicted"/>
<dbReference type="GeneID" id="66115015"/>
<evidence type="ECO:0000313" key="4">
    <source>
        <dbReference type="Proteomes" id="UP000790833"/>
    </source>
</evidence>
<keyword evidence="2" id="KW-0472">Membrane</keyword>
<keyword evidence="2" id="KW-0812">Transmembrane</keyword>
<name>A0A9P7V773_9ASCO</name>
<accession>A0A9P7V773</accession>
<evidence type="ECO:0000256" key="2">
    <source>
        <dbReference type="SAM" id="Phobius"/>
    </source>
</evidence>
<comment type="caution">
    <text evidence="3">The sequence shown here is derived from an EMBL/GenBank/DDBJ whole genome shotgun (WGS) entry which is preliminary data.</text>
</comment>
<dbReference type="Proteomes" id="UP000790833">
    <property type="component" value="Unassembled WGS sequence"/>
</dbReference>